<dbReference type="OrthoDB" id="98455at2"/>
<dbReference type="PANTHER" id="PTHR42715:SF10">
    <property type="entry name" value="BETA-GLUCOSIDASE"/>
    <property type="match status" value="1"/>
</dbReference>
<dbReference type="RefSeq" id="WP_074719125.1">
    <property type="nucleotide sequence ID" value="NZ_FNWV01000024.1"/>
</dbReference>
<proteinExistence type="inferred from homology"/>
<dbReference type="InterPro" id="IPR019800">
    <property type="entry name" value="Glyco_hydro_3_AS"/>
</dbReference>
<dbReference type="InterPro" id="IPR026891">
    <property type="entry name" value="Fn3-like"/>
</dbReference>
<evidence type="ECO:0000256" key="3">
    <source>
        <dbReference type="ARBA" id="ARBA00023277"/>
    </source>
</evidence>
<protein>
    <submittedName>
        <fullName evidence="6">Beta-glucosidase</fullName>
    </submittedName>
</protein>
<evidence type="ECO:0000259" key="5">
    <source>
        <dbReference type="SMART" id="SM01217"/>
    </source>
</evidence>
<accession>A0A1H6LH72</accession>
<feature type="domain" description="Fibronectin type III-like" evidence="5">
    <location>
        <begin position="607"/>
        <end position="677"/>
    </location>
</feature>
<evidence type="ECO:0000313" key="6">
    <source>
        <dbReference type="EMBL" id="SEH87875.1"/>
    </source>
</evidence>
<gene>
    <name evidence="6" type="ORF">SAMN02910265_03169</name>
</gene>
<dbReference type="Gene3D" id="3.40.50.1700">
    <property type="entry name" value="Glycoside hydrolase family 3 C-terminal domain"/>
    <property type="match status" value="1"/>
</dbReference>
<keyword evidence="2 4" id="KW-0378">Hydrolase</keyword>
<dbReference type="AlphaFoldDB" id="A0A1H6LH72"/>
<dbReference type="PRINTS" id="PR00133">
    <property type="entry name" value="GLHYDRLASE3"/>
</dbReference>
<evidence type="ECO:0000256" key="4">
    <source>
        <dbReference type="RuleBase" id="RU361161"/>
    </source>
</evidence>
<dbReference type="EMBL" id="FNWV01000024">
    <property type="protein sequence ID" value="SEH87875.1"/>
    <property type="molecule type" value="Genomic_DNA"/>
</dbReference>
<dbReference type="GO" id="GO:0005975">
    <property type="term" value="P:carbohydrate metabolic process"/>
    <property type="evidence" value="ECO:0007669"/>
    <property type="project" value="InterPro"/>
</dbReference>
<dbReference type="Pfam" id="PF01915">
    <property type="entry name" value="Glyco_hydro_3_C"/>
    <property type="match status" value="1"/>
</dbReference>
<dbReference type="InterPro" id="IPR013783">
    <property type="entry name" value="Ig-like_fold"/>
</dbReference>
<dbReference type="InterPro" id="IPR050288">
    <property type="entry name" value="Cellulose_deg_GH3"/>
</dbReference>
<evidence type="ECO:0000256" key="2">
    <source>
        <dbReference type="ARBA" id="ARBA00022801"/>
    </source>
</evidence>
<dbReference type="SUPFAM" id="SSF52279">
    <property type="entry name" value="Beta-D-glucan exohydrolase, C-terminal domain"/>
    <property type="match status" value="1"/>
</dbReference>
<dbReference type="PROSITE" id="PS00775">
    <property type="entry name" value="GLYCOSYL_HYDROL_F3"/>
    <property type="match status" value="1"/>
</dbReference>
<sequence length="775" mass="86631">MDLTTDEQILMVNGQSFFGMGEIPQKDVPRIQMLDGGTGLNFEQFFGDLMDKAAHPQKGTAVFRKVLENFYQPDLLETSEERELYIWLSTQLREIIPEMTAPGCYPPGMLLGATWDPETVYQVGQALGHEARAYGIHVLLGTPNINLHRDLRAGRLFEGYSEDPYLITKLAPEIVKGVQSQGVAANVKHFAANNQETNRQGINEIISERALHELYLPGFEACVRSGCATVMAAYNQINGVPCTENEWLLTDLLRDEWGFDGLVMSDWGAVYHSDRAVNAGCDVNMPGPVSSEPLQSALKEGTLDKKKLARSAERAVALARKYALPPTGHIDREMTDKAAYQTAAEGIVMLRNTAYTSECAAKCCPLPVSSKIALMGTMKGELLVCGEGSANVKTDRNTSFYTELSKRFADVRLDLFDEADTLIYVLNVSGQEGNDRKTLCIDHDEQIRMSKLAAYAAQKKMRSVLILNVSGPVTEWGIGNWNSAFWVSLPGMQGAAALADILCGKVNPSGRLPLTIPYCEDDMPTYLNFPGDGMVVTYGEGIYVGYRYYATRQHRNSETDFVSTYFGYGLSYSTFAVRDLRVEKGDIESGIDLLVEVENTGSVAGKTVVQVYLHDPISTLIKPVCELCAFKKVYIEPHQTVTVRMHVEQRAFESWDPNINTWTLEDGEYVLNATVEDVGSIEWRKQFDIVLRYDGESPYSWGDNTSIKEIYETSELREALRNFMTNHDLSWENVLTTYQYTPIDSVGKMLRNAGCSDEAYAEFMNILHQMRHLKR</sequence>
<evidence type="ECO:0000256" key="1">
    <source>
        <dbReference type="ARBA" id="ARBA00005336"/>
    </source>
</evidence>
<dbReference type="PANTHER" id="PTHR42715">
    <property type="entry name" value="BETA-GLUCOSIDASE"/>
    <property type="match status" value="1"/>
</dbReference>
<evidence type="ECO:0000313" key="7">
    <source>
        <dbReference type="Proteomes" id="UP000183190"/>
    </source>
</evidence>
<dbReference type="InterPro" id="IPR017853">
    <property type="entry name" value="GH"/>
</dbReference>
<dbReference type="Gene3D" id="3.20.20.300">
    <property type="entry name" value="Glycoside hydrolase, family 3, N-terminal domain"/>
    <property type="match status" value="1"/>
</dbReference>
<dbReference type="Pfam" id="PF14310">
    <property type="entry name" value="Fn3-like"/>
    <property type="match status" value="1"/>
</dbReference>
<dbReference type="InterPro" id="IPR036962">
    <property type="entry name" value="Glyco_hydro_3_N_sf"/>
</dbReference>
<reference evidence="6 7" key="1">
    <citation type="submission" date="2016-10" db="EMBL/GenBank/DDBJ databases">
        <authorList>
            <person name="de Groot N.N."/>
        </authorList>
    </citation>
    <scope>NUCLEOTIDE SEQUENCE [LARGE SCALE GENOMIC DNA]</scope>
    <source>
        <strain evidence="6 7">YAD2003</strain>
    </source>
</reference>
<comment type="similarity">
    <text evidence="1 4">Belongs to the glycosyl hydrolase 3 family.</text>
</comment>
<dbReference type="SUPFAM" id="SSF51445">
    <property type="entry name" value="(Trans)glycosidases"/>
    <property type="match status" value="1"/>
</dbReference>
<keyword evidence="4" id="KW-0326">Glycosidase</keyword>
<dbReference type="InterPro" id="IPR036881">
    <property type="entry name" value="Glyco_hydro_3_C_sf"/>
</dbReference>
<keyword evidence="3" id="KW-0119">Carbohydrate metabolism</keyword>
<organism evidence="6 7">
    <name type="scientific">Ruminococcus flavefaciens</name>
    <dbReference type="NCBI Taxonomy" id="1265"/>
    <lineage>
        <taxon>Bacteria</taxon>
        <taxon>Bacillati</taxon>
        <taxon>Bacillota</taxon>
        <taxon>Clostridia</taxon>
        <taxon>Eubacteriales</taxon>
        <taxon>Oscillospiraceae</taxon>
        <taxon>Ruminococcus</taxon>
    </lineage>
</organism>
<dbReference type="Pfam" id="PF00933">
    <property type="entry name" value="Glyco_hydro_3"/>
    <property type="match status" value="1"/>
</dbReference>
<dbReference type="InterPro" id="IPR001764">
    <property type="entry name" value="Glyco_hydro_3_N"/>
</dbReference>
<dbReference type="GO" id="GO:0004553">
    <property type="term" value="F:hydrolase activity, hydrolyzing O-glycosyl compounds"/>
    <property type="evidence" value="ECO:0007669"/>
    <property type="project" value="InterPro"/>
</dbReference>
<name>A0A1H6LH72_RUMFL</name>
<dbReference type="SMART" id="SM01217">
    <property type="entry name" value="Fn3_like"/>
    <property type="match status" value="1"/>
</dbReference>
<dbReference type="Proteomes" id="UP000183190">
    <property type="component" value="Unassembled WGS sequence"/>
</dbReference>
<dbReference type="InterPro" id="IPR002772">
    <property type="entry name" value="Glyco_hydro_3_C"/>
</dbReference>
<dbReference type="Gene3D" id="2.60.40.10">
    <property type="entry name" value="Immunoglobulins"/>
    <property type="match status" value="1"/>
</dbReference>